<organism evidence="1 2">
    <name type="scientific">Candidatus Roizmanbacteria bacterium CG_4_9_14_0_2_um_filter_36_12</name>
    <dbReference type="NCBI Taxonomy" id="1974837"/>
    <lineage>
        <taxon>Bacteria</taxon>
        <taxon>Candidatus Roizmaniibacteriota</taxon>
    </lineage>
</organism>
<accession>A0A2M8EZJ5</accession>
<evidence type="ECO:0000313" key="1">
    <source>
        <dbReference type="EMBL" id="PJC32473.1"/>
    </source>
</evidence>
<comment type="caution">
    <text evidence="1">The sequence shown here is derived from an EMBL/GenBank/DDBJ whole genome shotgun (WGS) entry which is preliminary data.</text>
</comment>
<evidence type="ECO:0000313" key="2">
    <source>
        <dbReference type="Proteomes" id="UP000229777"/>
    </source>
</evidence>
<gene>
    <name evidence="1" type="ORF">CO049_02960</name>
</gene>
<dbReference type="EMBL" id="PFSA01000052">
    <property type="protein sequence ID" value="PJC32473.1"/>
    <property type="molecule type" value="Genomic_DNA"/>
</dbReference>
<sequence>MAEIAAAPILVTAEARAVRAGGAIGGVPELAKLKLSEWFNTAKTEVAKRIGLTKAEAKIKGNEQADPKIGELGVKVIKGVGDLVEKRGEYLEKSAYSRSARATDHENKLQALREKPVETAKKAAEYDIANTTLQMLDLPGRVGPGALSRIEQTRELAQRVIDTGSEKWHGFWAERDNRVAERDLDTAVKYGEGAKATHDFADKFEAIIGNKDGLSKLKESKTTIQNEVDQTAAVKEKLAGQFGEVLTKGANIGKGGAEQIKQQDVAEIKKQEQILKDVQHGVTAAGTK</sequence>
<proteinExistence type="predicted"/>
<dbReference type="Proteomes" id="UP000229777">
    <property type="component" value="Unassembled WGS sequence"/>
</dbReference>
<dbReference type="AlphaFoldDB" id="A0A2M8EZJ5"/>
<name>A0A2M8EZJ5_9BACT</name>
<reference evidence="2" key="1">
    <citation type="submission" date="2017-09" db="EMBL/GenBank/DDBJ databases">
        <title>Depth-based differentiation of microbial function through sediment-hosted aquifers and enrichment of novel symbionts in the deep terrestrial subsurface.</title>
        <authorList>
            <person name="Probst A.J."/>
            <person name="Ladd B."/>
            <person name="Jarett J.K."/>
            <person name="Geller-Mcgrath D.E."/>
            <person name="Sieber C.M.K."/>
            <person name="Emerson J.B."/>
            <person name="Anantharaman K."/>
            <person name="Thomas B.C."/>
            <person name="Malmstrom R."/>
            <person name="Stieglmeier M."/>
            <person name="Klingl A."/>
            <person name="Woyke T."/>
            <person name="Ryan C.M."/>
            <person name="Banfield J.F."/>
        </authorList>
    </citation>
    <scope>NUCLEOTIDE SEQUENCE [LARGE SCALE GENOMIC DNA]</scope>
</reference>
<protein>
    <submittedName>
        <fullName evidence="1">Uncharacterized protein</fullName>
    </submittedName>
</protein>